<gene>
    <name evidence="1" type="ORF">BpHYR1_034752</name>
</gene>
<protein>
    <submittedName>
        <fullName evidence="1">Uncharacterized protein</fullName>
    </submittedName>
</protein>
<evidence type="ECO:0000313" key="1">
    <source>
        <dbReference type="EMBL" id="RNA24520.1"/>
    </source>
</evidence>
<evidence type="ECO:0000313" key="2">
    <source>
        <dbReference type="Proteomes" id="UP000276133"/>
    </source>
</evidence>
<sequence length="278" mass="32436">MYERYKEKEDNINDQIHILEEFSINKLQEDQQLDDESEYARYFYGPSDFIYEPSDFTQISNQGAMYYNENVQEGYDTRSVVSEPVQLMPMVEQSQPVTFRKYKTTKTTTTTHHVMPQKLNTQMCALNQFNSQNSHQLFDQCANQTMPQAYHREANRYYHNENVSNSSNMRSSSIPRSFQQAQCSDQNFNKSNTQLDQSASSMRYFSSRNAVSNNQAAVNRARSDQYHGEQKHAGMAAASSCIDHSNSFYNSDWHMRHGNHIKNQNSIPTELPIYMQRN</sequence>
<comment type="caution">
    <text evidence="1">The sequence shown here is derived from an EMBL/GenBank/DDBJ whole genome shotgun (WGS) entry which is preliminary data.</text>
</comment>
<reference evidence="1 2" key="1">
    <citation type="journal article" date="2018" name="Sci. Rep.">
        <title>Genomic signatures of local adaptation to the degree of environmental predictability in rotifers.</title>
        <authorList>
            <person name="Franch-Gras L."/>
            <person name="Hahn C."/>
            <person name="Garcia-Roger E.M."/>
            <person name="Carmona M.J."/>
            <person name="Serra M."/>
            <person name="Gomez A."/>
        </authorList>
    </citation>
    <scope>NUCLEOTIDE SEQUENCE [LARGE SCALE GENOMIC DNA]</scope>
    <source>
        <strain evidence="1">HYR1</strain>
    </source>
</reference>
<accession>A0A3M7RM82</accession>
<keyword evidence="2" id="KW-1185">Reference proteome</keyword>
<organism evidence="1 2">
    <name type="scientific">Brachionus plicatilis</name>
    <name type="common">Marine rotifer</name>
    <name type="synonym">Brachionus muelleri</name>
    <dbReference type="NCBI Taxonomy" id="10195"/>
    <lineage>
        <taxon>Eukaryota</taxon>
        <taxon>Metazoa</taxon>
        <taxon>Spiralia</taxon>
        <taxon>Gnathifera</taxon>
        <taxon>Rotifera</taxon>
        <taxon>Eurotatoria</taxon>
        <taxon>Monogononta</taxon>
        <taxon>Pseudotrocha</taxon>
        <taxon>Ploima</taxon>
        <taxon>Brachionidae</taxon>
        <taxon>Brachionus</taxon>
    </lineage>
</organism>
<dbReference type="Proteomes" id="UP000276133">
    <property type="component" value="Unassembled WGS sequence"/>
</dbReference>
<dbReference type="EMBL" id="REGN01003103">
    <property type="protein sequence ID" value="RNA24520.1"/>
    <property type="molecule type" value="Genomic_DNA"/>
</dbReference>
<proteinExistence type="predicted"/>
<dbReference type="AlphaFoldDB" id="A0A3M7RM82"/>
<name>A0A3M7RM82_BRAPC</name>